<comment type="caution">
    <text evidence="12">The sequence shown here is derived from an EMBL/GenBank/DDBJ whole genome shotgun (WGS) entry which is preliminary data.</text>
</comment>
<dbReference type="EMBL" id="BOOU01000083">
    <property type="protein sequence ID" value="GII80926.1"/>
    <property type="molecule type" value="Genomic_DNA"/>
</dbReference>
<dbReference type="Pfam" id="PF01135">
    <property type="entry name" value="PCMT"/>
    <property type="match status" value="1"/>
</dbReference>
<dbReference type="SUPFAM" id="SSF53335">
    <property type="entry name" value="S-adenosyl-L-methionine-dependent methyltransferases"/>
    <property type="match status" value="1"/>
</dbReference>
<dbReference type="InterPro" id="IPR027573">
    <property type="entry name" value="Methyltran_FxLD"/>
</dbReference>
<accession>A0A919R9J1</accession>
<dbReference type="InterPro" id="IPR029063">
    <property type="entry name" value="SAM-dependent_MTases_sf"/>
</dbReference>
<evidence type="ECO:0000256" key="3">
    <source>
        <dbReference type="ARBA" id="ARBA00011890"/>
    </source>
</evidence>
<comment type="subcellular location">
    <subcellularLocation>
        <location evidence="1">Cytoplasm</location>
    </subcellularLocation>
</comment>
<evidence type="ECO:0000256" key="8">
    <source>
        <dbReference type="ARBA" id="ARBA00022691"/>
    </source>
</evidence>
<organism evidence="12 13">
    <name type="scientific">Sphaerisporangium rufum</name>
    <dbReference type="NCBI Taxonomy" id="1381558"/>
    <lineage>
        <taxon>Bacteria</taxon>
        <taxon>Bacillati</taxon>
        <taxon>Actinomycetota</taxon>
        <taxon>Actinomycetes</taxon>
        <taxon>Streptosporangiales</taxon>
        <taxon>Streptosporangiaceae</taxon>
        <taxon>Sphaerisporangium</taxon>
    </lineage>
</organism>
<reference evidence="12" key="1">
    <citation type="submission" date="2021-01" db="EMBL/GenBank/DDBJ databases">
        <title>Whole genome shotgun sequence of Sphaerisporangium rufum NBRC 109079.</title>
        <authorList>
            <person name="Komaki H."/>
            <person name="Tamura T."/>
        </authorList>
    </citation>
    <scope>NUCLEOTIDE SEQUENCE</scope>
    <source>
        <strain evidence="12">NBRC 109079</strain>
    </source>
</reference>
<proteinExistence type="inferred from homology"/>
<dbReference type="GO" id="GO:0004719">
    <property type="term" value="F:protein-L-isoaspartate (D-aspartate) O-methyltransferase activity"/>
    <property type="evidence" value="ECO:0007669"/>
    <property type="project" value="UniProtKB-EC"/>
</dbReference>
<dbReference type="RefSeq" id="WP_203992381.1">
    <property type="nucleotide sequence ID" value="NZ_BOOU01000083.1"/>
</dbReference>
<dbReference type="CDD" id="cd02440">
    <property type="entry name" value="AdoMet_MTases"/>
    <property type="match status" value="1"/>
</dbReference>
<keyword evidence="6" id="KW-0489">Methyltransferase</keyword>
<keyword evidence="7" id="KW-0808">Transferase</keyword>
<evidence type="ECO:0000256" key="2">
    <source>
        <dbReference type="ARBA" id="ARBA00005369"/>
    </source>
</evidence>
<evidence type="ECO:0000256" key="7">
    <source>
        <dbReference type="ARBA" id="ARBA00022679"/>
    </source>
</evidence>
<evidence type="ECO:0000256" key="10">
    <source>
        <dbReference type="ARBA" id="ARBA00031323"/>
    </source>
</evidence>
<keyword evidence="5" id="KW-0963">Cytoplasm</keyword>
<evidence type="ECO:0000256" key="4">
    <source>
        <dbReference type="ARBA" id="ARBA00013346"/>
    </source>
</evidence>
<sequence>MRADEHGASRAALVEQVRARCGGTLAPPVAEALRAVPRHLFLPGTPPADAYRDEAIVTKRDADGRPISSSSQPTIMAMMLGQLGVAPGHRVLEIGAGTGYNAALMSYLAGPAGAVVSIDIDADLVEAARARLHAAGHSGVRVVHADGAAGFAPGAPYDRVIATVGVWDLEPAWFDQLAPGGRIVVPLDLRGVQRSVALERAGAYGWTAVSIIPCGFMRMRGPAAGPERTHVLDREAGLVLESPAGQDTAAGPLAAALAAGPVVERPTGVAVAAPEVSDGLSLWLALHEPRWCTLSGPAARLGAAPLNVQGFGMAPGLLGPRGLALLARPGGAPDAGDLVVAGFGPDGGELAADLAARVRDWAAAGRPGTAGLRLEVRRGRDASDPPPGAGVIPKVHTWLVLSRRPPR</sequence>
<dbReference type="Gene3D" id="3.40.50.150">
    <property type="entry name" value="Vaccinia Virus protein VP39"/>
    <property type="match status" value="1"/>
</dbReference>
<evidence type="ECO:0000256" key="6">
    <source>
        <dbReference type="ARBA" id="ARBA00022603"/>
    </source>
</evidence>
<keyword evidence="8" id="KW-0949">S-adenosyl-L-methionine</keyword>
<protein>
    <recommendedName>
        <fullName evidence="4">Protein-L-isoaspartate O-methyltransferase</fullName>
        <ecNumber evidence="3">2.1.1.77</ecNumber>
    </recommendedName>
    <alternativeName>
        <fullName evidence="11">L-isoaspartyl protein carboxyl methyltransferase</fullName>
    </alternativeName>
    <alternativeName>
        <fullName evidence="9">Protein L-isoaspartyl methyltransferase</fullName>
    </alternativeName>
    <alternativeName>
        <fullName evidence="10">Protein-beta-aspartate methyltransferase</fullName>
    </alternativeName>
</protein>
<dbReference type="AlphaFoldDB" id="A0A919R9J1"/>
<evidence type="ECO:0000256" key="9">
    <source>
        <dbReference type="ARBA" id="ARBA00030757"/>
    </source>
</evidence>
<dbReference type="EC" id="2.1.1.77" evidence="3"/>
<dbReference type="GO" id="GO:0032259">
    <property type="term" value="P:methylation"/>
    <property type="evidence" value="ECO:0007669"/>
    <property type="project" value="UniProtKB-KW"/>
</dbReference>
<dbReference type="Proteomes" id="UP000655287">
    <property type="component" value="Unassembled WGS sequence"/>
</dbReference>
<dbReference type="NCBIfam" id="TIGR04364">
    <property type="entry name" value="methyltran_FxLD"/>
    <property type="match status" value="1"/>
</dbReference>
<evidence type="ECO:0000313" key="13">
    <source>
        <dbReference type="Proteomes" id="UP000655287"/>
    </source>
</evidence>
<dbReference type="GO" id="GO:0005737">
    <property type="term" value="C:cytoplasm"/>
    <property type="evidence" value="ECO:0007669"/>
    <property type="project" value="UniProtKB-SubCell"/>
</dbReference>
<dbReference type="PANTHER" id="PTHR11579:SF0">
    <property type="entry name" value="PROTEIN-L-ISOASPARTATE(D-ASPARTATE) O-METHYLTRANSFERASE"/>
    <property type="match status" value="1"/>
</dbReference>
<name>A0A919R9J1_9ACTN</name>
<comment type="similarity">
    <text evidence="2">Belongs to the methyltransferase superfamily. L-isoaspartyl/D-aspartyl protein methyltransferase family.</text>
</comment>
<dbReference type="PANTHER" id="PTHR11579">
    <property type="entry name" value="PROTEIN-L-ISOASPARTATE O-METHYLTRANSFERASE"/>
    <property type="match status" value="1"/>
</dbReference>
<evidence type="ECO:0000256" key="1">
    <source>
        <dbReference type="ARBA" id="ARBA00004496"/>
    </source>
</evidence>
<evidence type="ECO:0000256" key="11">
    <source>
        <dbReference type="ARBA" id="ARBA00031350"/>
    </source>
</evidence>
<evidence type="ECO:0000256" key="5">
    <source>
        <dbReference type="ARBA" id="ARBA00022490"/>
    </source>
</evidence>
<gene>
    <name evidence="12" type="ORF">Sru01_59080</name>
</gene>
<dbReference type="InterPro" id="IPR000682">
    <property type="entry name" value="PCMT"/>
</dbReference>
<evidence type="ECO:0000313" key="12">
    <source>
        <dbReference type="EMBL" id="GII80926.1"/>
    </source>
</evidence>
<keyword evidence="13" id="KW-1185">Reference proteome</keyword>